<evidence type="ECO:0000313" key="4">
    <source>
        <dbReference type="EMBL" id="OAE26717.1"/>
    </source>
</evidence>
<dbReference type="InterPro" id="IPR043597">
    <property type="entry name" value="TPH_dom"/>
</dbReference>
<comment type="caution">
    <text evidence="4">The sequence shown here is derived from an EMBL/GenBank/DDBJ whole genome shotgun (WGS) entry which is preliminary data.</text>
</comment>
<evidence type="ECO:0000259" key="3">
    <source>
        <dbReference type="Pfam" id="PF13868"/>
    </source>
</evidence>
<dbReference type="EMBL" id="LVLJ01002123">
    <property type="protein sequence ID" value="OAE26717.1"/>
    <property type="molecule type" value="Genomic_DNA"/>
</dbReference>
<dbReference type="AlphaFoldDB" id="A0A176W0X7"/>
<keyword evidence="1 2" id="KW-0175">Coiled coil</keyword>
<proteinExistence type="predicted"/>
<evidence type="ECO:0000313" key="5">
    <source>
        <dbReference type="Proteomes" id="UP000077202"/>
    </source>
</evidence>
<dbReference type="PANTHER" id="PTHR28663:SF1">
    <property type="entry name" value="CILIA- AND FLAGELLA- ASSOCIATED PROTEIN 210"/>
    <property type="match status" value="1"/>
</dbReference>
<keyword evidence="5" id="KW-1185">Reference proteome</keyword>
<evidence type="ECO:0000256" key="2">
    <source>
        <dbReference type="SAM" id="Coils"/>
    </source>
</evidence>
<name>A0A176W0X7_MARPO</name>
<dbReference type="Proteomes" id="UP000077202">
    <property type="component" value="Unassembled WGS sequence"/>
</dbReference>
<accession>A0A176W0X7</accession>
<feature type="domain" description="Trichohyalin-plectin-homology" evidence="3">
    <location>
        <begin position="272"/>
        <end position="468"/>
    </location>
</feature>
<feature type="coiled-coil region" evidence="2">
    <location>
        <begin position="60"/>
        <end position="87"/>
    </location>
</feature>
<organism evidence="4 5">
    <name type="scientific">Marchantia polymorpha subsp. ruderalis</name>
    <dbReference type="NCBI Taxonomy" id="1480154"/>
    <lineage>
        <taxon>Eukaryota</taxon>
        <taxon>Viridiplantae</taxon>
        <taxon>Streptophyta</taxon>
        <taxon>Embryophyta</taxon>
        <taxon>Marchantiophyta</taxon>
        <taxon>Marchantiopsida</taxon>
        <taxon>Marchantiidae</taxon>
        <taxon>Marchantiales</taxon>
        <taxon>Marchantiaceae</taxon>
        <taxon>Marchantia</taxon>
    </lineage>
</organism>
<dbReference type="InterPro" id="IPR039986">
    <property type="entry name" value="CFAP210"/>
</dbReference>
<reference evidence="4" key="1">
    <citation type="submission" date="2016-03" db="EMBL/GenBank/DDBJ databases">
        <title>Mechanisms controlling the formation of the plant cell surface in tip-growing cells are functionally conserved among land plants.</title>
        <authorList>
            <person name="Honkanen S."/>
            <person name="Jones V.A."/>
            <person name="Morieri G."/>
            <person name="Champion C."/>
            <person name="Hetherington A.J."/>
            <person name="Kelly S."/>
            <person name="Saint-Marcoux D."/>
            <person name="Proust H."/>
            <person name="Prescott H."/>
            <person name="Dolan L."/>
        </authorList>
    </citation>
    <scope>NUCLEOTIDE SEQUENCE [LARGE SCALE GENOMIC DNA]</scope>
    <source>
        <tissue evidence="4">Whole gametophyte</tissue>
    </source>
</reference>
<dbReference type="Pfam" id="PF13868">
    <property type="entry name" value="TPH"/>
    <property type="match status" value="1"/>
</dbReference>
<feature type="coiled-coil region" evidence="2">
    <location>
        <begin position="294"/>
        <end position="364"/>
    </location>
</feature>
<evidence type="ECO:0000256" key="1">
    <source>
        <dbReference type="ARBA" id="ARBA00023054"/>
    </source>
</evidence>
<dbReference type="PANTHER" id="PTHR28663">
    <property type="entry name" value="COILED-COIL DOMAIN-CONTAINING PROTEIN 173"/>
    <property type="match status" value="1"/>
</dbReference>
<sequence>MMDDGQFIHPCHCTEITADEYRRVAGMKPRNDRVEKFMRKKEELKALSDERIKKWPNTLKNLREIRIKNVKKRLEKEEEEKRKQDVIDAAFRAQRRREQLEKSNLQLLKPHIKELHFKALMEEIMKEREKQIIYKRKMDEAWKQKDKWWHELLMRDWKKGTTEDDRDEQLRRDKCLEVQRDQAKQLAHRRLIIQKEKDAKKAEGERLKKRAADDLAAAEEEARLKEIRRIEQNKEFQALNVALNVELAIASHLFLCLNCYWACKFRSWRLARQAARAAEKAKLKQLDVQIAEYVANKERRDAAYKAERDRIQAEKNKHRDNMIAKLAADLLAARVDSETRLATAEQEQRIAEDMREQIFAARRKHNWDICDRSRQQQIKLKKMHDDMEAQDAKEKAAQVWQRVLEVQEMDEAEFAATLQNNKTLAGSQRKTAEDKKAAAKAEKQYQIDEFQTNWKKMAEDDEYIRNIKIQ</sequence>
<gene>
    <name evidence="4" type="ORF">AXG93_3310s1160</name>
</gene>
<feature type="coiled-coil region" evidence="2">
    <location>
        <begin position="201"/>
        <end position="235"/>
    </location>
</feature>
<protein>
    <recommendedName>
        <fullName evidence="3">Trichohyalin-plectin-homology domain-containing protein</fullName>
    </recommendedName>
</protein>